<comment type="caution">
    <text evidence="2">The sequence shown here is derived from an EMBL/GenBank/DDBJ whole genome shotgun (WGS) entry which is preliminary data.</text>
</comment>
<accession>A0A4S4K652</accession>
<name>A0A4S4K652_9APHY</name>
<protein>
    <submittedName>
        <fullName evidence="2">Uncharacterized protein</fullName>
    </submittedName>
</protein>
<keyword evidence="3" id="KW-1185">Reference proteome</keyword>
<sequence length="178" mass="20313">MYTKKHPGTDLEPILKTPFMTEENSEFSATNEEVRKQLLTKAREDIAMTEKEIADGIKVLKVCSLAWCSCKLHHIYKKLDAYHNKKMRLNTKKTAPTLHRVNLNRPCEGPLTISVCPFMISLNWHYANPDAELTKKKKNSHGLREEYSTNKGEYHKTALDPEINAGPISCEPDSEQDA</sequence>
<dbReference type="Proteomes" id="UP000309038">
    <property type="component" value="Unassembled WGS sequence"/>
</dbReference>
<feature type="compositionally biased region" description="Basic and acidic residues" evidence="1">
    <location>
        <begin position="142"/>
        <end position="159"/>
    </location>
</feature>
<gene>
    <name evidence="2" type="ORF">EW026_g8354</name>
</gene>
<proteinExistence type="predicted"/>
<dbReference type="AlphaFoldDB" id="A0A4S4K652"/>
<reference evidence="2 3" key="1">
    <citation type="submission" date="2019-02" db="EMBL/GenBank/DDBJ databases">
        <title>Genome sequencing of the rare red list fungi Phlebia centrifuga.</title>
        <authorList>
            <person name="Buettner E."/>
            <person name="Kellner H."/>
        </authorList>
    </citation>
    <scope>NUCLEOTIDE SEQUENCE [LARGE SCALE GENOMIC DNA]</scope>
    <source>
        <strain evidence="2 3">DSM 108282</strain>
    </source>
</reference>
<evidence type="ECO:0000256" key="1">
    <source>
        <dbReference type="SAM" id="MobiDB-lite"/>
    </source>
</evidence>
<feature type="region of interest" description="Disordered" evidence="1">
    <location>
        <begin position="135"/>
        <end position="178"/>
    </location>
</feature>
<dbReference type="EMBL" id="SGPJ01001075">
    <property type="protein sequence ID" value="THG92597.1"/>
    <property type="molecule type" value="Genomic_DNA"/>
</dbReference>
<evidence type="ECO:0000313" key="3">
    <source>
        <dbReference type="Proteomes" id="UP000309038"/>
    </source>
</evidence>
<organism evidence="2 3">
    <name type="scientific">Hermanssonia centrifuga</name>
    <dbReference type="NCBI Taxonomy" id="98765"/>
    <lineage>
        <taxon>Eukaryota</taxon>
        <taxon>Fungi</taxon>
        <taxon>Dikarya</taxon>
        <taxon>Basidiomycota</taxon>
        <taxon>Agaricomycotina</taxon>
        <taxon>Agaricomycetes</taxon>
        <taxon>Polyporales</taxon>
        <taxon>Meruliaceae</taxon>
        <taxon>Hermanssonia</taxon>
    </lineage>
</organism>
<evidence type="ECO:0000313" key="2">
    <source>
        <dbReference type="EMBL" id="THG92597.1"/>
    </source>
</evidence>